<gene>
    <name evidence="1" type="ORF">ABFG95_03995</name>
</gene>
<organism evidence="1">
    <name type="scientific">Achromobacter sp. HNDS-1</name>
    <dbReference type="NCBI Taxonomy" id="3151598"/>
    <lineage>
        <taxon>Bacteria</taxon>
        <taxon>Pseudomonadati</taxon>
        <taxon>Pseudomonadota</taxon>
        <taxon>Betaproteobacteria</taxon>
        <taxon>Burkholderiales</taxon>
        <taxon>Alcaligenaceae</taxon>
        <taxon>Achromobacter</taxon>
    </lineage>
</organism>
<dbReference type="Gene3D" id="3.30.1460.10">
    <property type="match status" value="1"/>
</dbReference>
<dbReference type="Pfam" id="PF05932">
    <property type="entry name" value="CesT"/>
    <property type="match status" value="1"/>
</dbReference>
<dbReference type="RefSeq" id="WP_278989709.1">
    <property type="nucleotide sequence ID" value="NZ_CP157584.1"/>
</dbReference>
<dbReference type="GO" id="GO:0030254">
    <property type="term" value="P:protein secretion by the type III secretion system"/>
    <property type="evidence" value="ECO:0007669"/>
    <property type="project" value="InterPro"/>
</dbReference>
<accession>A0AAU7LDX7</accession>
<dbReference type="KEGG" id="achh:ABFG95_03995"/>
<dbReference type="AlphaFoldDB" id="A0AAU7LDX7"/>
<dbReference type="EMBL" id="CP157584">
    <property type="protein sequence ID" value="XBO99646.1"/>
    <property type="molecule type" value="Genomic_DNA"/>
</dbReference>
<dbReference type="InterPro" id="IPR010261">
    <property type="entry name" value="Tir_chaperone"/>
</dbReference>
<name>A0AAU7LDX7_9BURK</name>
<reference evidence="1" key="1">
    <citation type="submission" date="2024-05" db="EMBL/GenBank/DDBJ databases">
        <title>Transcriptome analysis of the degradation process of organic nitrogen by two heterotrophic nitrifying and aerobic denitrifying bacteria, Achromobacter sp. HNDS-1 and Enterobacter sp. HNDS-6.</title>
        <authorList>
            <person name="Huang Y."/>
        </authorList>
    </citation>
    <scope>NUCLEOTIDE SEQUENCE</scope>
    <source>
        <strain evidence="1">HNDS-1</strain>
    </source>
</reference>
<protein>
    <submittedName>
        <fullName evidence="1">Type III secretion system chaperone</fullName>
    </submittedName>
</protein>
<dbReference type="SUPFAM" id="SSF69635">
    <property type="entry name" value="Type III secretory system chaperone-like"/>
    <property type="match status" value="1"/>
</dbReference>
<sequence length="235" mass="26032">MFVILFHLQRNVLIKQNFSRDLYRSGWKPAVQAIKLSCTVGQFRPAVKTTLKKMELPRESWLLRWIQPKERDMTQTRMDLHRWLEEIGGEFGWSPVLTEAGDCAFQVDEGVDLLVESHPLIDKHLALTATLGAADQDMPSRMLLACLGLNATFQVDGKFSIGYRPTAKCLTLHSRFAPEAADWNAEAFVLALTHFSLVAAQIAHGLKTGEMYAFGGAASDAQVDAPVASAAPNYA</sequence>
<evidence type="ECO:0000313" key="1">
    <source>
        <dbReference type="EMBL" id="XBO99646.1"/>
    </source>
</evidence>
<proteinExistence type="predicted"/>
<dbReference type="CDD" id="cd16364">
    <property type="entry name" value="T3SC_I-like"/>
    <property type="match status" value="1"/>
</dbReference>